<dbReference type="RefSeq" id="WP_170156043.1">
    <property type="nucleotide sequence ID" value="NZ_PVTF01000008.1"/>
</dbReference>
<dbReference type="Proteomes" id="UP000239494">
    <property type="component" value="Unassembled WGS sequence"/>
</dbReference>
<dbReference type="InterPro" id="IPR009057">
    <property type="entry name" value="Homeodomain-like_sf"/>
</dbReference>
<dbReference type="Gene3D" id="1.10.357.10">
    <property type="entry name" value="Tetracycline Repressor, domain 2"/>
    <property type="match status" value="1"/>
</dbReference>
<comment type="caution">
    <text evidence="6">The sequence shown here is derived from an EMBL/GenBank/DDBJ whole genome shotgun (WGS) entry which is preliminary data.</text>
</comment>
<dbReference type="GO" id="GO:0000976">
    <property type="term" value="F:transcription cis-regulatory region binding"/>
    <property type="evidence" value="ECO:0007669"/>
    <property type="project" value="TreeGrafter"/>
</dbReference>
<protein>
    <submittedName>
        <fullName evidence="6">TetR family transcriptional regulator</fullName>
    </submittedName>
</protein>
<dbReference type="SUPFAM" id="SSF46689">
    <property type="entry name" value="Homeodomain-like"/>
    <property type="match status" value="1"/>
</dbReference>
<proteinExistence type="predicted"/>
<dbReference type="PROSITE" id="PS50977">
    <property type="entry name" value="HTH_TETR_2"/>
    <property type="match status" value="1"/>
</dbReference>
<keyword evidence="1" id="KW-0805">Transcription regulation</keyword>
<name>A0A2T0T0E4_9PSEU</name>
<dbReference type="InterPro" id="IPR050109">
    <property type="entry name" value="HTH-type_TetR-like_transc_reg"/>
</dbReference>
<evidence type="ECO:0000313" key="7">
    <source>
        <dbReference type="Proteomes" id="UP000239494"/>
    </source>
</evidence>
<dbReference type="InterPro" id="IPR001647">
    <property type="entry name" value="HTH_TetR"/>
</dbReference>
<keyword evidence="2 4" id="KW-0238">DNA-binding</keyword>
<gene>
    <name evidence="6" type="ORF">CLV43_108493</name>
</gene>
<feature type="domain" description="HTH tetR-type" evidence="5">
    <location>
        <begin position="25"/>
        <end position="85"/>
    </location>
</feature>
<evidence type="ECO:0000256" key="4">
    <source>
        <dbReference type="PROSITE-ProRule" id="PRU00335"/>
    </source>
</evidence>
<dbReference type="GO" id="GO:0003700">
    <property type="term" value="F:DNA-binding transcription factor activity"/>
    <property type="evidence" value="ECO:0007669"/>
    <property type="project" value="TreeGrafter"/>
</dbReference>
<dbReference type="EMBL" id="PVTF01000008">
    <property type="protein sequence ID" value="PRY39093.1"/>
    <property type="molecule type" value="Genomic_DNA"/>
</dbReference>
<evidence type="ECO:0000256" key="3">
    <source>
        <dbReference type="ARBA" id="ARBA00023163"/>
    </source>
</evidence>
<reference evidence="6 7" key="1">
    <citation type="submission" date="2018-03" db="EMBL/GenBank/DDBJ databases">
        <title>Genomic Encyclopedia of Archaeal and Bacterial Type Strains, Phase II (KMG-II): from individual species to whole genera.</title>
        <authorList>
            <person name="Goeker M."/>
        </authorList>
    </citation>
    <scope>NUCLEOTIDE SEQUENCE [LARGE SCALE GENOMIC DNA]</scope>
    <source>
        <strain evidence="6 7">DSM 44720</strain>
    </source>
</reference>
<keyword evidence="7" id="KW-1185">Reference proteome</keyword>
<evidence type="ECO:0000256" key="1">
    <source>
        <dbReference type="ARBA" id="ARBA00023015"/>
    </source>
</evidence>
<organism evidence="6 7">
    <name type="scientific">Umezawaea tangerina</name>
    <dbReference type="NCBI Taxonomy" id="84725"/>
    <lineage>
        <taxon>Bacteria</taxon>
        <taxon>Bacillati</taxon>
        <taxon>Actinomycetota</taxon>
        <taxon>Actinomycetes</taxon>
        <taxon>Pseudonocardiales</taxon>
        <taxon>Pseudonocardiaceae</taxon>
        <taxon>Umezawaea</taxon>
    </lineage>
</organism>
<dbReference type="Pfam" id="PF00440">
    <property type="entry name" value="TetR_N"/>
    <property type="match status" value="1"/>
</dbReference>
<dbReference type="PANTHER" id="PTHR30055">
    <property type="entry name" value="HTH-TYPE TRANSCRIPTIONAL REGULATOR RUTR"/>
    <property type="match status" value="1"/>
</dbReference>
<dbReference type="AlphaFoldDB" id="A0A2T0T0E4"/>
<keyword evidence="3" id="KW-0804">Transcription</keyword>
<evidence type="ECO:0000259" key="5">
    <source>
        <dbReference type="PROSITE" id="PS50977"/>
    </source>
</evidence>
<sequence>MTAEPEEETADRGRGRPPMTKRRKEIIRLQIATVALDLFKSQGVAATSVEQIADGLGISTRTLWRYSPSKEGCVLPLLQHGIAVVVQKLHEWPRDLPLLEQLLHEEDLAEATPQSTLDLVRLTRTEPAIRSVWLQSHLDSESAFAGVIAERTGLPETALETKVQAGMLNVALRIALEHYAWTTDDANPAEGELGSMTDATQVALRTAIKGLAM</sequence>
<accession>A0A2T0T0E4</accession>
<dbReference type="PANTHER" id="PTHR30055:SF238">
    <property type="entry name" value="MYCOFACTOCIN BIOSYNTHESIS TRANSCRIPTIONAL REGULATOR MFTR-RELATED"/>
    <property type="match status" value="1"/>
</dbReference>
<evidence type="ECO:0000313" key="6">
    <source>
        <dbReference type="EMBL" id="PRY39093.1"/>
    </source>
</evidence>
<evidence type="ECO:0000256" key="2">
    <source>
        <dbReference type="ARBA" id="ARBA00023125"/>
    </source>
</evidence>
<feature type="DNA-binding region" description="H-T-H motif" evidence="4">
    <location>
        <begin position="48"/>
        <end position="67"/>
    </location>
</feature>